<evidence type="ECO:0000313" key="5">
    <source>
        <dbReference type="Proteomes" id="UP001286456"/>
    </source>
</evidence>
<feature type="compositionally biased region" description="Polar residues" evidence="1">
    <location>
        <begin position="379"/>
        <end position="389"/>
    </location>
</feature>
<feature type="compositionally biased region" description="Low complexity" evidence="1">
    <location>
        <begin position="1135"/>
        <end position="1152"/>
    </location>
</feature>
<evidence type="ECO:0000259" key="3">
    <source>
        <dbReference type="PROSITE" id="PS50190"/>
    </source>
</evidence>
<feature type="region of interest" description="Disordered" evidence="1">
    <location>
        <begin position="1135"/>
        <end position="1176"/>
    </location>
</feature>
<protein>
    <recommendedName>
        <fullName evidence="6">Protein transport protein sec73</fullName>
    </recommendedName>
</protein>
<dbReference type="GO" id="GO:0005085">
    <property type="term" value="F:guanyl-nucleotide exchange factor activity"/>
    <property type="evidence" value="ECO:0007669"/>
    <property type="project" value="InterPro"/>
</dbReference>
<feature type="domain" description="SEC7" evidence="3">
    <location>
        <begin position="473"/>
        <end position="632"/>
    </location>
</feature>
<dbReference type="InterPro" id="IPR001849">
    <property type="entry name" value="PH_domain"/>
</dbReference>
<dbReference type="GO" id="GO:0032012">
    <property type="term" value="P:regulation of ARF protein signal transduction"/>
    <property type="evidence" value="ECO:0007669"/>
    <property type="project" value="InterPro"/>
</dbReference>
<gene>
    <name evidence="4" type="ORF">B0T19DRAFT_191021</name>
</gene>
<dbReference type="CDD" id="cd00171">
    <property type="entry name" value="Sec7"/>
    <property type="match status" value="1"/>
</dbReference>
<feature type="compositionally biased region" description="Low complexity" evidence="1">
    <location>
        <begin position="1368"/>
        <end position="1377"/>
    </location>
</feature>
<feature type="compositionally biased region" description="Basic and acidic residues" evidence="1">
    <location>
        <begin position="1464"/>
        <end position="1477"/>
    </location>
</feature>
<dbReference type="EMBL" id="JAUEPO010000003">
    <property type="protein sequence ID" value="KAK3328442.1"/>
    <property type="molecule type" value="Genomic_DNA"/>
</dbReference>
<feature type="compositionally biased region" description="Low complexity" evidence="1">
    <location>
        <begin position="1065"/>
        <end position="1082"/>
    </location>
</feature>
<comment type="caution">
    <text evidence="4">The sequence shown here is derived from an EMBL/GenBank/DDBJ whole genome shotgun (WGS) entry which is preliminary data.</text>
</comment>
<dbReference type="PROSITE" id="PS50190">
    <property type="entry name" value="SEC7"/>
    <property type="match status" value="1"/>
</dbReference>
<feature type="region of interest" description="Disordered" evidence="1">
    <location>
        <begin position="1303"/>
        <end position="1347"/>
    </location>
</feature>
<feature type="compositionally biased region" description="Polar residues" evidence="1">
    <location>
        <begin position="1153"/>
        <end position="1163"/>
    </location>
</feature>
<dbReference type="InterPro" id="IPR000904">
    <property type="entry name" value="Sec7_dom"/>
</dbReference>
<feature type="compositionally biased region" description="Basic and acidic residues" evidence="1">
    <location>
        <begin position="407"/>
        <end position="417"/>
    </location>
</feature>
<keyword evidence="5" id="KW-1185">Reference proteome</keyword>
<dbReference type="PROSITE" id="PS50003">
    <property type="entry name" value="PH_DOMAIN"/>
    <property type="match status" value="1"/>
</dbReference>
<dbReference type="InterPro" id="IPR035999">
    <property type="entry name" value="Sec7_dom_sf"/>
</dbReference>
<dbReference type="Pfam" id="PF01369">
    <property type="entry name" value="Sec7"/>
    <property type="match status" value="1"/>
</dbReference>
<dbReference type="InterPro" id="IPR011993">
    <property type="entry name" value="PH-like_dom_sf"/>
</dbReference>
<dbReference type="Gene3D" id="1.10.1000.11">
    <property type="entry name" value="Arf Nucleotide-binding Site Opener,domain 2"/>
    <property type="match status" value="1"/>
</dbReference>
<feature type="region of interest" description="Disordered" evidence="1">
    <location>
        <begin position="1386"/>
        <end position="1498"/>
    </location>
</feature>
<feature type="region of interest" description="Disordered" evidence="1">
    <location>
        <begin position="1053"/>
        <end position="1113"/>
    </location>
</feature>
<feature type="region of interest" description="Disordered" evidence="1">
    <location>
        <begin position="1358"/>
        <end position="1377"/>
    </location>
</feature>
<dbReference type="SUPFAM" id="SSF48425">
    <property type="entry name" value="Sec7 domain"/>
    <property type="match status" value="1"/>
</dbReference>
<evidence type="ECO:0000256" key="1">
    <source>
        <dbReference type="SAM" id="MobiDB-lite"/>
    </source>
</evidence>
<feature type="region of interest" description="Disordered" evidence="1">
    <location>
        <begin position="373"/>
        <end position="430"/>
    </location>
</feature>
<feature type="region of interest" description="Disordered" evidence="1">
    <location>
        <begin position="444"/>
        <end position="475"/>
    </location>
</feature>
<sequence>MPFLRRRGNLASESDMRRHSSVIDALVVPKLPPPRAESTSDLPALTSVAEDLPASSVPATPATPPTPSTPATPAVSLDGAVSLTSAPTAMPAGDVQDRPMFPRAQEETQKHRRFSMLRFRNASDSQLAAKAKLHAASEKAPPIPRPPEIITTAPTFDLIPPRKKQPRTRFAARLRKSGELPRIDQADETGGTSLETSEKWKAHEPEANTGSRPSVTFDESRRPASSHAPPAYGDDHSSTLALPVNRLSESSRSDASSGDRVYASTTTTTHTVHTTTTFFKLSRRKTKQPEPLFPISHLQPKGRASFAGDSSDVSRASLCVPTPESVGGSPSTTQSGTSKTPTPSRPSTGNPITTPPSSALALFTKPTASPATAFFRPASRNSGQSSPTRSYLHKRGRSSTLSSLGRDSPRPSVDEHLAPPVTRVSSSTGRKSFSDLLGFSRLRQNSEPLSHRHGTVTPITPGSNTSKNNSLQLPRDSIILPERREDDTPAKYLERLLEVVSRSVIAAALSKGTDPFSASVLRSYMRGFKFFEDPMDMAIRKLLMEAELPKETQQIDRCLQAFANRYHECNPGIYSTPDQAYFIAFSLLILHTDVFNKNNKHKMQKPDYLKNTRGEGLFDEILEVFYDNITYTPFIHVEDDLDINGERIIPHKAKKKSIFPNGPPDPAKRAAKEPIDPYTLIIDNRLDILRPNLKEVMFLDDHYSYLGTAKSLNLRELQRTFFKTGVLQIVSARSRPDAFMTEKTATNPEEAHPGIVDIKITKVGLLWRKDPKKKKTRSPWQEWGAILTGAQLYFFRNTTWIKSLIHQYEDHVKKGHDGDPCIFNPPLDQFKPDALMSTDGAVALLDSSYKKHKHAFVYVRHGGFEEVLLADDEDQMNDWLAKLNYAAAFRTSGVRMRGVVGGSYDGQGRRAMRSLDTDRTQAIQTPSGEVMINRTRIDQKMAQDILAARRDIMFQKVADANEKLQHAEKVLESQLRNSRHLQILAPIQPKTREAMLLSAARMAAQLKWTRMEIWRLKCHRDILLMDLEEERQSLGLPPDTGSDGSFLTEKPISREVSKTSNGSVLQQSPRSPTQTSLTRTSTVTGISDDGSSPQTDVFQTPPTSATGSSFHRRENSWELPGLSFDHVDLRKASVSSAVSTTVSSRRSAITTSPRTMINQSTATEKAKFEHSDEVDANERDLLEQAGLIRDEPSHSADQKPPNLTADLAEGSARRERHPGGSAADRLDRNKIRRSLQRTIREGAGHMAHHRNRKGRDSASSGALSDEMAGYDGPDILARGTGSFVVHGKKASVITFGNELHLQSMSPEESIRQKSIRRPPQGDQRDDAVAPVNMDNSTPRGPSGVEGADFRSVLIARSANDADRKHRGSAASASTATARSFRELHRKYSSAQAAKGITPSGSLALPSDEDSDAAVSFSDGRRTPLPPIEGEPSDAETEDENDISPPVREERLTRFFTPEPPATPPKDRSRSLDRDGGDHSSAPSCGDQLPSPPLQAVSA</sequence>
<dbReference type="Gene3D" id="2.30.29.30">
    <property type="entry name" value="Pleckstrin-homology domain (PH domain)/Phosphotyrosine-binding domain (PTB)"/>
    <property type="match status" value="1"/>
</dbReference>
<feature type="compositionally biased region" description="Low complexity" evidence="1">
    <location>
        <begin position="327"/>
        <end position="348"/>
    </location>
</feature>
<proteinExistence type="predicted"/>
<feature type="compositionally biased region" description="Acidic residues" evidence="1">
    <location>
        <begin position="1430"/>
        <end position="1441"/>
    </location>
</feature>
<feature type="domain" description="PH" evidence="2">
    <location>
        <begin position="759"/>
        <end position="888"/>
    </location>
</feature>
<feature type="compositionally biased region" description="Pro residues" evidence="1">
    <location>
        <begin position="61"/>
        <end position="70"/>
    </location>
</feature>
<feature type="compositionally biased region" description="Polar residues" evidence="1">
    <location>
        <begin position="1083"/>
        <end position="1109"/>
    </location>
</feature>
<dbReference type="Proteomes" id="UP001286456">
    <property type="component" value="Unassembled WGS sequence"/>
</dbReference>
<dbReference type="PANTHER" id="PTHR10663:SF405">
    <property type="entry name" value="ARF GUANINE NUCLEOTIDE EXCHANGE FACTOR SYT1"/>
    <property type="match status" value="1"/>
</dbReference>
<name>A0AAE0MDI3_9PEZI</name>
<organism evidence="4 5">
    <name type="scientific">Cercophora scortea</name>
    <dbReference type="NCBI Taxonomy" id="314031"/>
    <lineage>
        <taxon>Eukaryota</taxon>
        <taxon>Fungi</taxon>
        <taxon>Dikarya</taxon>
        <taxon>Ascomycota</taxon>
        <taxon>Pezizomycotina</taxon>
        <taxon>Sordariomycetes</taxon>
        <taxon>Sordariomycetidae</taxon>
        <taxon>Sordariales</taxon>
        <taxon>Lasiosphaeriaceae</taxon>
        <taxon>Cercophora</taxon>
    </lineage>
</organism>
<feature type="compositionally biased region" description="Polar residues" evidence="1">
    <location>
        <begin position="457"/>
        <end position="472"/>
    </location>
</feature>
<feature type="compositionally biased region" description="Low complexity" evidence="1">
    <location>
        <begin position="265"/>
        <end position="277"/>
    </location>
</feature>
<dbReference type="SUPFAM" id="SSF50729">
    <property type="entry name" value="PH domain-like"/>
    <property type="match status" value="1"/>
</dbReference>
<dbReference type="InterPro" id="IPR023394">
    <property type="entry name" value="Sec7_C_sf"/>
</dbReference>
<evidence type="ECO:0008006" key="6">
    <source>
        <dbReference type="Google" id="ProtNLM"/>
    </source>
</evidence>
<accession>A0AAE0MDI3</accession>
<feature type="region of interest" description="Disordered" evidence="1">
    <location>
        <begin position="135"/>
        <end position="360"/>
    </location>
</feature>
<evidence type="ECO:0000313" key="4">
    <source>
        <dbReference type="EMBL" id="KAK3328442.1"/>
    </source>
</evidence>
<reference evidence="4" key="2">
    <citation type="submission" date="2023-06" db="EMBL/GenBank/DDBJ databases">
        <authorList>
            <consortium name="Lawrence Berkeley National Laboratory"/>
            <person name="Haridas S."/>
            <person name="Hensen N."/>
            <person name="Bonometti L."/>
            <person name="Westerberg I."/>
            <person name="Brannstrom I.O."/>
            <person name="Guillou S."/>
            <person name="Cros-Aarteil S."/>
            <person name="Calhoun S."/>
            <person name="Kuo A."/>
            <person name="Mondo S."/>
            <person name="Pangilinan J."/>
            <person name="Riley R."/>
            <person name="Labutti K."/>
            <person name="Andreopoulos B."/>
            <person name="Lipzen A."/>
            <person name="Chen C."/>
            <person name="Yanf M."/>
            <person name="Daum C."/>
            <person name="Ng V."/>
            <person name="Clum A."/>
            <person name="Steindorff A."/>
            <person name="Ohm R."/>
            <person name="Martin F."/>
            <person name="Silar P."/>
            <person name="Natvig D."/>
            <person name="Lalanne C."/>
            <person name="Gautier V."/>
            <person name="Ament-Velasquez S.L."/>
            <person name="Kruys A."/>
            <person name="Hutchinson M.I."/>
            <person name="Powell A.J."/>
            <person name="Barry K."/>
            <person name="Miller A.N."/>
            <person name="Grigoriev I.V."/>
            <person name="Debuchy R."/>
            <person name="Gladieux P."/>
            <person name="Thoren M.H."/>
            <person name="Johannesson H."/>
        </authorList>
    </citation>
    <scope>NUCLEOTIDE SEQUENCE</scope>
    <source>
        <strain evidence="4">SMH4131-1</strain>
    </source>
</reference>
<dbReference type="PANTHER" id="PTHR10663">
    <property type="entry name" value="GUANYL-NUCLEOTIDE EXCHANGE FACTOR"/>
    <property type="match status" value="1"/>
</dbReference>
<feature type="compositionally biased region" description="Basic residues" evidence="1">
    <location>
        <begin position="161"/>
        <end position="175"/>
    </location>
</feature>
<feature type="compositionally biased region" description="Basic and acidic residues" evidence="1">
    <location>
        <begin position="1164"/>
        <end position="1176"/>
    </location>
</feature>
<reference evidence="4" key="1">
    <citation type="journal article" date="2023" name="Mol. Phylogenet. Evol.">
        <title>Genome-scale phylogeny and comparative genomics of the fungal order Sordariales.</title>
        <authorList>
            <person name="Hensen N."/>
            <person name="Bonometti L."/>
            <person name="Westerberg I."/>
            <person name="Brannstrom I.O."/>
            <person name="Guillou S."/>
            <person name="Cros-Aarteil S."/>
            <person name="Calhoun S."/>
            <person name="Haridas S."/>
            <person name="Kuo A."/>
            <person name="Mondo S."/>
            <person name="Pangilinan J."/>
            <person name="Riley R."/>
            <person name="LaButti K."/>
            <person name="Andreopoulos B."/>
            <person name="Lipzen A."/>
            <person name="Chen C."/>
            <person name="Yan M."/>
            <person name="Daum C."/>
            <person name="Ng V."/>
            <person name="Clum A."/>
            <person name="Steindorff A."/>
            <person name="Ohm R.A."/>
            <person name="Martin F."/>
            <person name="Silar P."/>
            <person name="Natvig D.O."/>
            <person name="Lalanne C."/>
            <person name="Gautier V."/>
            <person name="Ament-Velasquez S.L."/>
            <person name="Kruys A."/>
            <person name="Hutchinson M.I."/>
            <person name="Powell A.J."/>
            <person name="Barry K."/>
            <person name="Miller A.N."/>
            <person name="Grigoriev I.V."/>
            <person name="Debuchy R."/>
            <person name="Gladieux P."/>
            <person name="Hiltunen Thoren M."/>
            <person name="Johannesson H."/>
        </authorList>
    </citation>
    <scope>NUCLEOTIDE SEQUENCE</scope>
    <source>
        <strain evidence="4">SMH4131-1</strain>
    </source>
</reference>
<dbReference type="FunFam" id="1.10.1000.11:FF:000002">
    <property type="entry name" value="Cytohesin 1"/>
    <property type="match status" value="1"/>
</dbReference>
<feature type="compositionally biased region" description="Basic and acidic residues" evidence="1">
    <location>
        <begin position="176"/>
        <end position="185"/>
    </location>
</feature>
<feature type="region of interest" description="Disordered" evidence="1">
    <location>
        <begin position="1189"/>
        <end position="1265"/>
    </location>
</feature>
<dbReference type="SMART" id="SM00222">
    <property type="entry name" value="Sec7"/>
    <property type="match status" value="1"/>
</dbReference>
<evidence type="ECO:0000259" key="2">
    <source>
        <dbReference type="PROSITE" id="PS50003"/>
    </source>
</evidence>
<feature type="compositionally biased region" description="Basic and acidic residues" evidence="1">
    <location>
        <begin position="196"/>
        <end position="206"/>
    </location>
</feature>
<feature type="region of interest" description="Disordered" evidence="1">
    <location>
        <begin position="54"/>
        <end position="75"/>
    </location>
</feature>